<dbReference type="FunFam" id="1.10.10.10:FF:000214">
    <property type="entry name" value="Methylated-DNA--protein-cysteine methyltransferase"/>
    <property type="match status" value="1"/>
</dbReference>
<dbReference type="PANTHER" id="PTHR10815">
    <property type="entry name" value="METHYLATED-DNA--PROTEIN-CYSTEINE METHYLTRANSFERASE"/>
    <property type="match status" value="1"/>
</dbReference>
<dbReference type="EMBL" id="CP065682">
    <property type="protein sequence ID" value="QPS32695.1"/>
    <property type="molecule type" value="Genomic_DNA"/>
</dbReference>
<dbReference type="InterPro" id="IPR001497">
    <property type="entry name" value="MethylDNA_cys_MeTrfase_AS"/>
</dbReference>
<dbReference type="EMBL" id="LQQR01000039">
    <property type="protein sequence ID" value="KZE13719.1"/>
    <property type="molecule type" value="Genomic_DNA"/>
</dbReference>
<dbReference type="RefSeq" id="WP_063250624.1">
    <property type="nucleotide sequence ID" value="NZ_CBDRLP010000015.1"/>
</dbReference>
<protein>
    <recommendedName>
        <fullName evidence="9">Methylated-DNA--protein-cysteine methyltransferase</fullName>
        <ecNumber evidence="9">2.1.1.63</ecNumber>
    </recommendedName>
    <alternativeName>
        <fullName evidence="9">6-O-methylguanine-DNA methyltransferase</fullName>
        <shortName evidence="9">MGMT</shortName>
    </alternativeName>
    <alternativeName>
        <fullName evidence="9">O-6-methylguanine-DNA-alkyltransferase</fullName>
    </alternativeName>
</protein>
<dbReference type="EC" id="2.1.1.63" evidence="9"/>
<dbReference type="Pfam" id="PF02870">
    <property type="entry name" value="Methyltransf_1N"/>
    <property type="match status" value="1"/>
</dbReference>
<evidence type="ECO:0000256" key="5">
    <source>
        <dbReference type="ARBA" id="ARBA00022679"/>
    </source>
</evidence>
<reference evidence="13 15" key="3">
    <citation type="submission" date="2020-12" db="EMBL/GenBank/DDBJ databases">
        <title>FDA dAtabase for Regulatory Grade micrObial Sequences (FDA-ARGOS): Supporting development and validation of Infectious Disease Dx tests.</title>
        <authorList>
            <person name="Sproer C."/>
            <person name="Gronow S."/>
            <person name="Severitt S."/>
            <person name="Schroder I."/>
            <person name="Tallon L."/>
            <person name="Sadzewicz L."/>
            <person name="Zhao X."/>
            <person name="Boylan J."/>
            <person name="Ott S."/>
            <person name="Bowen H."/>
            <person name="Vavikolanu K."/>
            <person name="Mehta A."/>
            <person name="Aluvathingal J."/>
            <person name="Nadendla S."/>
            <person name="Lowell S."/>
            <person name="Myers T."/>
            <person name="Yan Y."/>
            <person name="Sichtig H."/>
        </authorList>
    </citation>
    <scope>NUCLEOTIDE SEQUENCE [LARGE SCALE GENOMIC DNA]</scope>
    <source>
        <strain evidence="13 15">FDAARGOS_902</strain>
    </source>
</reference>
<dbReference type="AlphaFoldDB" id="A0A165DEU8"/>
<dbReference type="KEGG" id="bcau:I6G59_11880"/>
<keyword evidence="5 9" id="KW-0808">Transferase</keyword>
<evidence type="ECO:0000256" key="4">
    <source>
        <dbReference type="ARBA" id="ARBA00022603"/>
    </source>
</evidence>
<dbReference type="InterPro" id="IPR036388">
    <property type="entry name" value="WH-like_DNA-bd_sf"/>
</dbReference>
<dbReference type="CDD" id="cd06445">
    <property type="entry name" value="ATase"/>
    <property type="match status" value="1"/>
</dbReference>
<keyword evidence="6 9" id="KW-0227">DNA damage</keyword>
<dbReference type="InterPro" id="IPR008332">
    <property type="entry name" value="MethylG_MeTrfase_N"/>
</dbReference>
<evidence type="ECO:0000256" key="2">
    <source>
        <dbReference type="ARBA" id="ARBA00008711"/>
    </source>
</evidence>
<evidence type="ECO:0000256" key="6">
    <source>
        <dbReference type="ARBA" id="ARBA00022763"/>
    </source>
</evidence>
<dbReference type="InterPro" id="IPR036217">
    <property type="entry name" value="MethylDNA_cys_MeTrfase_DNAb"/>
</dbReference>
<dbReference type="PANTHER" id="PTHR10815:SF5">
    <property type="entry name" value="METHYLATED-DNA--PROTEIN-CYSTEINE METHYLTRANSFERASE"/>
    <property type="match status" value="1"/>
</dbReference>
<comment type="catalytic activity">
    <reaction evidence="1 9">
        <text>a 4-O-methyl-thymidine in DNA + L-cysteinyl-[protein] = a thymidine in DNA + S-methyl-L-cysteinyl-[protein]</text>
        <dbReference type="Rhea" id="RHEA:53428"/>
        <dbReference type="Rhea" id="RHEA-COMP:10131"/>
        <dbReference type="Rhea" id="RHEA-COMP:10132"/>
        <dbReference type="Rhea" id="RHEA-COMP:13555"/>
        <dbReference type="Rhea" id="RHEA-COMP:13556"/>
        <dbReference type="ChEBI" id="CHEBI:29950"/>
        <dbReference type="ChEBI" id="CHEBI:82612"/>
        <dbReference type="ChEBI" id="CHEBI:137386"/>
        <dbReference type="ChEBI" id="CHEBI:137387"/>
        <dbReference type="EC" id="2.1.1.63"/>
    </reaction>
</comment>
<reference evidence="14" key="1">
    <citation type="submission" date="2016-01" db="EMBL/GenBank/DDBJ databases">
        <title>Draft genome of Chromobacterium sp. F49.</title>
        <authorList>
            <person name="Hong K.W."/>
        </authorList>
    </citation>
    <scope>NUCLEOTIDE SEQUENCE [LARGE SCALE GENOMIC DNA]</scope>
    <source>
        <strain evidence="14">M40</strain>
    </source>
</reference>
<evidence type="ECO:0000313" key="12">
    <source>
        <dbReference type="EMBL" id="KZE13719.1"/>
    </source>
</evidence>
<dbReference type="NCBIfam" id="TIGR00589">
    <property type="entry name" value="ogt"/>
    <property type="match status" value="1"/>
</dbReference>
<comment type="function">
    <text evidence="9">Involved in the cellular defense against the biological effects of O6-methylguanine (O6-MeG) and O4-methylthymine (O4-MeT) in DNA. Repairs the methylated nucleobase in DNA by stoichiometrically transferring the methyl group to a cysteine residue in the enzyme. This is a suicide reaction: the enzyme is irreversibly inactivated.</text>
</comment>
<evidence type="ECO:0000313" key="15">
    <source>
        <dbReference type="Proteomes" id="UP000594979"/>
    </source>
</evidence>
<dbReference type="InterPro" id="IPR023546">
    <property type="entry name" value="MGMT"/>
</dbReference>
<evidence type="ECO:0000313" key="14">
    <source>
        <dbReference type="Proteomes" id="UP000076612"/>
    </source>
</evidence>
<evidence type="ECO:0000259" key="11">
    <source>
        <dbReference type="Pfam" id="PF02870"/>
    </source>
</evidence>
<dbReference type="InterPro" id="IPR014048">
    <property type="entry name" value="MethylDNA_cys_MeTrfase_DNA-bd"/>
</dbReference>
<dbReference type="GO" id="GO:0005737">
    <property type="term" value="C:cytoplasm"/>
    <property type="evidence" value="ECO:0007669"/>
    <property type="project" value="UniProtKB-SubCell"/>
</dbReference>
<reference evidence="12" key="2">
    <citation type="submission" date="2016-01" db="EMBL/GenBank/DDBJ databases">
        <authorList>
            <person name="Hong K.W."/>
        </authorList>
    </citation>
    <scope>NUCLEOTIDE SEQUENCE</scope>
    <source>
        <strain evidence="12">M40</strain>
    </source>
</reference>
<proteinExistence type="inferred from homology"/>
<evidence type="ECO:0000259" key="10">
    <source>
        <dbReference type="Pfam" id="PF01035"/>
    </source>
</evidence>
<dbReference type="Gene3D" id="3.30.160.70">
    <property type="entry name" value="Methylated DNA-protein cysteine methyltransferase domain"/>
    <property type="match status" value="1"/>
</dbReference>
<gene>
    <name evidence="12" type="ORF">AVW13_15690</name>
    <name evidence="13" type="ORF">I6G59_11880</name>
</gene>
<dbReference type="InterPro" id="IPR036631">
    <property type="entry name" value="MGMT_N_sf"/>
</dbReference>
<dbReference type="STRING" id="33889.AVW13_15690"/>
<feature type="domain" description="Methylguanine DNA methyltransferase ribonuclease-like" evidence="11">
    <location>
        <begin position="12"/>
        <end position="88"/>
    </location>
</feature>
<evidence type="ECO:0000313" key="13">
    <source>
        <dbReference type="EMBL" id="QPS32695.1"/>
    </source>
</evidence>
<keyword evidence="3 9" id="KW-0963">Cytoplasm</keyword>
<dbReference type="Gene3D" id="1.10.10.10">
    <property type="entry name" value="Winged helix-like DNA-binding domain superfamily/Winged helix DNA-binding domain"/>
    <property type="match status" value="1"/>
</dbReference>
<evidence type="ECO:0000256" key="1">
    <source>
        <dbReference type="ARBA" id="ARBA00001286"/>
    </source>
</evidence>
<dbReference type="PROSITE" id="PS00374">
    <property type="entry name" value="MGMT"/>
    <property type="match status" value="1"/>
</dbReference>
<dbReference type="SUPFAM" id="SSF46767">
    <property type="entry name" value="Methylated DNA-protein cysteine methyltransferase, C-terminal domain"/>
    <property type="match status" value="1"/>
</dbReference>
<dbReference type="SUPFAM" id="SSF53155">
    <property type="entry name" value="Methylated DNA-protein cysteine methyltransferase domain"/>
    <property type="match status" value="1"/>
</dbReference>
<accession>A0A165DEU8</accession>
<dbReference type="GO" id="GO:0003908">
    <property type="term" value="F:methylated-DNA-[protein]-cysteine S-methyltransferase activity"/>
    <property type="evidence" value="ECO:0007669"/>
    <property type="project" value="UniProtKB-UniRule"/>
</dbReference>
<comment type="similarity">
    <text evidence="2 9">Belongs to the MGMT family.</text>
</comment>
<sequence>MRFSAPNTDVLHFTSIDSPVGEILLTADDEHLTGVYLDGFEAVLERLSLRTGAEAVESPDLSVLVSASAQLGEYFAGQRTTFELPLAPSGTDFQLQVWEALTTIPFGTTAGYGELAARIDRPRASRAVGAANGRNPISIIVPCHRVIGASGALTGYAWGEERKRTLLDLEGVTARR</sequence>
<comment type="subcellular location">
    <subcellularLocation>
        <location evidence="9">Cytoplasm</location>
    </subcellularLocation>
</comment>
<comment type="miscellaneous">
    <text evidence="9">This enzyme catalyzes only one turnover and therefore is not strictly catalytic. According to one definition, an enzyme is a biocatalyst that acts repeatedly and over many reaction cycles.</text>
</comment>
<evidence type="ECO:0000256" key="9">
    <source>
        <dbReference type="HAMAP-Rule" id="MF_00772"/>
    </source>
</evidence>
<organism evidence="13 15">
    <name type="scientific">Brevibacterium casei</name>
    <dbReference type="NCBI Taxonomy" id="33889"/>
    <lineage>
        <taxon>Bacteria</taxon>
        <taxon>Bacillati</taxon>
        <taxon>Actinomycetota</taxon>
        <taxon>Actinomycetes</taxon>
        <taxon>Micrococcales</taxon>
        <taxon>Brevibacteriaceae</taxon>
        <taxon>Brevibacterium</taxon>
    </lineage>
</organism>
<keyword evidence="7 9" id="KW-0234">DNA repair</keyword>
<dbReference type="GO" id="GO:0006307">
    <property type="term" value="P:DNA alkylation repair"/>
    <property type="evidence" value="ECO:0007669"/>
    <property type="project" value="UniProtKB-UniRule"/>
</dbReference>
<dbReference type="Proteomes" id="UP000594979">
    <property type="component" value="Chromosome"/>
</dbReference>
<name>A0A165DEU8_9MICO</name>
<evidence type="ECO:0000256" key="7">
    <source>
        <dbReference type="ARBA" id="ARBA00023204"/>
    </source>
</evidence>
<evidence type="ECO:0000256" key="8">
    <source>
        <dbReference type="ARBA" id="ARBA00049348"/>
    </source>
</evidence>
<dbReference type="Proteomes" id="UP000076612">
    <property type="component" value="Unassembled WGS sequence"/>
</dbReference>
<comment type="catalytic activity">
    <reaction evidence="8 9">
        <text>a 6-O-methyl-2'-deoxyguanosine in DNA + L-cysteinyl-[protein] = S-methyl-L-cysteinyl-[protein] + a 2'-deoxyguanosine in DNA</text>
        <dbReference type="Rhea" id="RHEA:24000"/>
        <dbReference type="Rhea" id="RHEA-COMP:10131"/>
        <dbReference type="Rhea" id="RHEA-COMP:10132"/>
        <dbReference type="Rhea" id="RHEA-COMP:11367"/>
        <dbReference type="Rhea" id="RHEA-COMP:11368"/>
        <dbReference type="ChEBI" id="CHEBI:29950"/>
        <dbReference type="ChEBI" id="CHEBI:82612"/>
        <dbReference type="ChEBI" id="CHEBI:85445"/>
        <dbReference type="ChEBI" id="CHEBI:85448"/>
        <dbReference type="EC" id="2.1.1.63"/>
    </reaction>
</comment>
<keyword evidence="4 9" id="KW-0489">Methyltransferase</keyword>
<dbReference type="Pfam" id="PF01035">
    <property type="entry name" value="DNA_binding_1"/>
    <property type="match status" value="1"/>
</dbReference>
<feature type="active site" description="Nucleophile; methyl group acceptor" evidence="9">
    <location>
        <position position="143"/>
    </location>
</feature>
<feature type="domain" description="Methylated-DNA-[protein]-cysteine S-methyltransferase DNA binding" evidence="10">
    <location>
        <begin position="92"/>
        <end position="172"/>
    </location>
</feature>
<dbReference type="HAMAP" id="MF_00772">
    <property type="entry name" value="OGT"/>
    <property type="match status" value="1"/>
</dbReference>
<dbReference type="GO" id="GO:0032259">
    <property type="term" value="P:methylation"/>
    <property type="evidence" value="ECO:0007669"/>
    <property type="project" value="UniProtKB-KW"/>
</dbReference>
<evidence type="ECO:0000256" key="3">
    <source>
        <dbReference type="ARBA" id="ARBA00022490"/>
    </source>
</evidence>